<organism evidence="1 2">
    <name type="scientific">Bradyrhizobium algeriense</name>
    <dbReference type="NCBI Taxonomy" id="634784"/>
    <lineage>
        <taxon>Bacteria</taxon>
        <taxon>Pseudomonadati</taxon>
        <taxon>Pseudomonadota</taxon>
        <taxon>Alphaproteobacteria</taxon>
        <taxon>Hyphomicrobiales</taxon>
        <taxon>Nitrobacteraceae</taxon>
        <taxon>Bradyrhizobium</taxon>
    </lineage>
</organism>
<reference evidence="1 2" key="1">
    <citation type="submission" date="2024-02" db="EMBL/GenBank/DDBJ databases">
        <title>Adaptive strategies in a cosmopolitan and abundant soil bacterium.</title>
        <authorList>
            <person name="Carini P."/>
        </authorList>
    </citation>
    <scope>NUCLEOTIDE SEQUENCE [LARGE SCALE GENOMIC DNA]</scope>
    <source>
        <strain evidence="1 2">AZCC 1608</strain>
    </source>
</reference>
<dbReference type="Proteomes" id="UP001364224">
    <property type="component" value="Unassembled WGS sequence"/>
</dbReference>
<gene>
    <name evidence="1" type="ORF">V1286_002189</name>
</gene>
<name>A0ABU8B864_9BRAD</name>
<accession>A0ABU8B864</accession>
<sequence length="110" mass="11743">MAWKNLIGPCAITSRRRVVASALMYGLSLSVRFTSATGEEVEIPAQSVQRTNPVISIMARNGAQLPYQDWGLRSAQPIAFREGSRLSSGGCRAACESPMPISSMPGCVSP</sequence>
<evidence type="ECO:0000313" key="1">
    <source>
        <dbReference type="EMBL" id="MEH2554660.1"/>
    </source>
</evidence>
<proteinExistence type="predicted"/>
<dbReference type="EMBL" id="JAZHRV010000001">
    <property type="protein sequence ID" value="MEH2554660.1"/>
    <property type="molecule type" value="Genomic_DNA"/>
</dbReference>
<keyword evidence="2" id="KW-1185">Reference proteome</keyword>
<evidence type="ECO:0000313" key="2">
    <source>
        <dbReference type="Proteomes" id="UP001364224"/>
    </source>
</evidence>
<comment type="caution">
    <text evidence="1">The sequence shown here is derived from an EMBL/GenBank/DDBJ whole genome shotgun (WGS) entry which is preliminary data.</text>
</comment>
<protein>
    <submittedName>
        <fullName evidence="1">Uncharacterized protein</fullName>
    </submittedName>
</protein>